<protein>
    <submittedName>
        <fullName evidence="1">Uncharacterized protein</fullName>
    </submittedName>
</protein>
<evidence type="ECO:0000313" key="1">
    <source>
        <dbReference type="EMBL" id="REH42719.1"/>
    </source>
</evidence>
<dbReference type="RefSeq" id="WP_116177526.1">
    <property type="nucleotide sequence ID" value="NZ_CP144375.1"/>
</dbReference>
<sequence>MTVQPEQVTTVNAEWSITLVGDHADIHALPTATGESDGAWQPRAGHGDGIGIPLVRLGSLIDAVQATLADPTARELIARHGEQPAWSRPGIDRTERVVYLHGPVSVPDAGSGYGLTSRFQVPVQTLRQLCTRLRGAAAQSTTVWPR</sequence>
<proteinExistence type="predicted"/>
<reference evidence="1 2" key="1">
    <citation type="submission" date="2018-08" db="EMBL/GenBank/DDBJ databases">
        <title>Genomic Encyclopedia of Archaeal and Bacterial Type Strains, Phase II (KMG-II): from individual species to whole genera.</title>
        <authorList>
            <person name="Goeker M."/>
        </authorList>
    </citation>
    <scope>NUCLEOTIDE SEQUENCE [LARGE SCALE GENOMIC DNA]</scope>
    <source>
        <strain evidence="1 2">DSM 45791</strain>
    </source>
</reference>
<accession>A0A3E0HD97</accession>
<dbReference type="Proteomes" id="UP000256269">
    <property type="component" value="Unassembled WGS sequence"/>
</dbReference>
<keyword evidence="2" id="KW-1185">Reference proteome</keyword>
<dbReference type="AlphaFoldDB" id="A0A3E0HD97"/>
<dbReference type="EMBL" id="QUNO01000010">
    <property type="protein sequence ID" value="REH42719.1"/>
    <property type="molecule type" value="Genomic_DNA"/>
</dbReference>
<organism evidence="1 2">
    <name type="scientific">Kutzneria buriramensis</name>
    <dbReference type="NCBI Taxonomy" id="1045776"/>
    <lineage>
        <taxon>Bacteria</taxon>
        <taxon>Bacillati</taxon>
        <taxon>Actinomycetota</taxon>
        <taxon>Actinomycetes</taxon>
        <taxon>Pseudonocardiales</taxon>
        <taxon>Pseudonocardiaceae</taxon>
        <taxon>Kutzneria</taxon>
    </lineage>
</organism>
<gene>
    <name evidence="1" type="ORF">BCF44_110216</name>
</gene>
<name>A0A3E0HD97_9PSEU</name>
<evidence type="ECO:0000313" key="2">
    <source>
        <dbReference type="Proteomes" id="UP000256269"/>
    </source>
</evidence>
<comment type="caution">
    <text evidence="1">The sequence shown here is derived from an EMBL/GenBank/DDBJ whole genome shotgun (WGS) entry which is preliminary data.</text>
</comment>